<dbReference type="EMBL" id="KL142402">
    <property type="protein sequence ID" value="KDR69526.1"/>
    <property type="molecule type" value="Genomic_DNA"/>
</dbReference>
<name>A0A067SF60_GALM3</name>
<dbReference type="InterPro" id="IPR058933">
    <property type="entry name" value="YMC020W-like_ab_hydrolase"/>
</dbReference>
<organism evidence="3 4">
    <name type="scientific">Galerina marginata (strain CBS 339.88)</name>
    <dbReference type="NCBI Taxonomy" id="685588"/>
    <lineage>
        <taxon>Eukaryota</taxon>
        <taxon>Fungi</taxon>
        <taxon>Dikarya</taxon>
        <taxon>Basidiomycota</taxon>
        <taxon>Agaricomycotina</taxon>
        <taxon>Agaricomycetes</taxon>
        <taxon>Agaricomycetidae</taxon>
        <taxon>Agaricales</taxon>
        <taxon>Agaricineae</taxon>
        <taxon>Strophariaceae</taxon>
        <taxon>Galerina</taxon>
    </lineage>
</organism>
<evidence type="ECO:0000256" key="1">
    <source>
        <dbReference type="SAM" id="MobiDB-lite"/>
    </source>
</evidence>
<sequence>MDDNATEPREEIKAGNVSGDQPTDAPDETKDDDSYSLALAPAAAGPAVDDPASNLNLALNANPVVSTIETNSSGCASFFIEVVDAGDEDEVKRDENRMEVMDLDLDEEEEGLREVERELVGNTPAARVLDATKPASIKEANSTNSASDSVGGTQVQSQTAAQAETRRHEGTAPLLTIAAELKNNAKLISRSNSGASTPVNVPPSPTPSSSSGSRIATSVKSASSPGAPPAPVPNLVLPTWHDTFHTAPRNVPPPRVETYADDQGVGGGVASGLDGVVGGKLMKFVSVSGVLFAKDADAGAGVGGVGRLADGEERARESSLPPDSRLGREAREGSATESLSVLLDRERQERFREFGKELPEAWSVLEDALDTASISSSGSDSRKFKPFGAPALSKSNSMASGVDGGMDGMKNVLRGCRRVVVIGVHGWFPGAMICTVLGEPTGTSTKFANMTEQALQEFEREHGVQLEKITKAPLEGDGTIDREVLYASLQANEEWMADLHAADAIFVSTHPQGSTVSTHLLNRLMRDGHIVTSQNQEFRQHQQALPMGTGADSFPLPLGSVRAVLLPQERYLSSSTLVGPYLQYFESMAARELFEFRNTEISV</sequence>
<evidence type="ECO:0000259" key="2">
    <source>
        <dbReference type="Pfam" id="PF26147"/>
    </source>
</evidence>
<accession>A0A067SF60</accession>
<keyword evidence="4" id="KW-1185">Reference proteome</keyword>
<evidence type="ECO:0000313" key="4">
    <source>
        <dbReference type="Proteomes" id="UP000027222"/>
    </source>
</evidence>
<reference evidence="4" key="1">
    <citation type="journal article" date="2014" name="Proc. Natl. Acad. Sci. U.S.A.">
        <title>Extensive sampling of basidiomycete genomes demonstrates inadequacy of the white-rot/brown-rot paradigm for wood decay fungi.</title>
        <authorList>
            <person name="Riley R."/>
            <person name="Salamov A.A."/>
            <person name="Brown D.W."/>
            <person name="Nagy L.G."/>
            <person name="Floudas D."/>
            <person name="Held B.W."/>
            <person name="Levasseur A."/>
            <person name="Lombard V."/>
            <person name="Morin E."/>
            <person name="Otillar R."/>
            <person name="Lindquist E.A."/>
            <person name="Sun H."/>
            <person name="LaButti K.M."/>
            <person name="Schmutz J."/>
            <person name="Jabbour D."/>
            <person name="Luo H."/>
            <person name="Baker S.E."/>
            <person name="Pisabarro A.G."/>
            <person name="Walton J.D."/>
            <person name="Blanchette R.A."/>
            <person name="Henrissat B."/>
            <person name="Martin F."/>
            <person name="Cullen D."/>
            <person name="Hibbett D.S."/>
            <person name="Grigoriev I.V."/>
        </authorList>
    </citation>
    <scope>NUCLEOTIDE SEQUENCE [LARGE SCALE GENOMIC DNA]</scope>
    <source>
        <strain evidence="4">CBS 339.88</strain>
    </source>
</reference>
<feature type="region of interest" description="Disordered" evidence="1">
    <location>
        <begin position="1"/>
        <end position="33"/>
    </location>
</feature>
<protein>
    <recommendedName>
        <fullName evidence="2">YMC020W-like alpha/beta hydrolase domain-containing protein</fullName>
    </recommendedName>
</protein>
<proteinExistence type="predicted"/>
<dbReference type="OrthoDB" id="5598028at2759"/>
<feature type="region of interest" description="Disordered" evidence="1">
    <location>
        <begin position="305"/>
        <end position="333"/>
    </location>
</feature>
<gene>
    <name evidence="3" type="ORF">GALMADRAFT_145558</name>
</gene>
<feature type="compositionally biased region" description="Low complexity" evidence="1">
    <location>
        <begin position="207"/>
        <end position="225"/>
    </location>
</feature>
<feature type="region of interest" description="Disordered" evidence="1">
    <location>
        <begin position="132"/>
        <end position="170"/>
    </location>
</feature>
<feature type="compositionally biased region" description="Polar residues" evidence="1">
    <location>
        <begin position="139"/>
        <end position="162"/>
    </location>
</feature>
<evidence type="ECO:0000313" key="3">
    <source>
        <dbReference type="EMBL" id="KDR69526.1"/>
    </source>
</evidence>
<feature type="compositionally biased region" description="Basic and acidic residues" evidence="1">
    <location>
        <begin position="1"/>
        <end position="13"/>
    </location>
</feature>
<dbReference type="AlphaFoldDB" id="A0A067SF60"/>
<dbReference type="HOGENOM" id="CLU_004112_0_0_1"/>
<dbReference type="PANTHER" id="PTHR47349:SF1">
    <property type="entry name" value="AER328WP"/>
    <property type="match status" value="1"/>
</dbReference>
<feature type="domain" description="YMC020W-like alpha/beta hydrolase" evidence="2">
    <location>
        <begin position="416"/>
        <end position="532"/>
    </location>
</feature>
<dbReference type="PANTHER" id="PTHR47349">
    <property type="entry name" value="CHROMOSOME 8, WHOLE GENOME SHOTGUN SEQUENCE"/>
    <property type="match status" value="1"/>
</dbReference>
<dbReference type="InterPro" id="IPR058934">
    <property type="entry name" value="YMC020W-like"/>
</dbReference>
<feature type="region of interest" description="Disordered" evidence="1">
    <location>
        <begin position="190"/>
        <end position="230"/>
    </location>
</feature>
<dbReference type="Proteomes" id="UP000027222">
    <property type="component" value="Unassembled WGS sequence"/>
</dbReference>
<dbReference type="Pfam" id="PF26147">
    <property type="entry name" value="AB_HYDROLASE_YMC0-YMC35"/>
    <property type="match status" value="1"/>
</dbReference>